<protein>
    <recommendedName>
        <fullName evidence="2">TauD/TfdA-like domain-containing protein</fullName>
    </recommendedName>
</protein>
<dbReference type="STRING" id="1073090.A0A1L9S6K0"/>
<evidence type="ECO:0000259" key="2">
    <source>
        <dbReference type="Pfam" id="PF02668"/>
    </source>
</evidence>
<dbReference type="AlphaFoldDB" id="A0A1L9S6K0"/>
<dbReference type="VEuPathDB" id="FungiDB:ASPZODRAFT_28886"/>
<dbReference type="EMBL" id="KV878356">
    <property type="protein sequence ID" value="OJJ42801.1"/>
    <property type="molecule type" value="Genomic_DNA"/>
</dbReference>
<reference evidence="4" key="1">
    <citation type="journal article" date="2017" name="Genome Biol.">
        <title>Comparative genomics reveals high biological diversity and specific adaptations in the industrially and medically important fungal genus Aspergillus.</title>
        <authorList>
            <person name="de Vries R.P."/>
            <person name="Riley R."/>
            <person name="Wiebenga A."/>
            <person name="Aguilar-Osorio G."/>
            <person name="Amillis S."/>
            <person name="Uchima C.A."/>
            <person name="Anderluh G."/>
            <person name="Asadollahi M."/>
            <person name="Askin M."/>
            <person name="Barry K."/>
            <person name="Battaglia E."/>
            <person name="Bayram O."/>
            <person name="Benocci T."/>
            <person name="Braus-Stromeyer S.A."/>
            <person name="Caldana C."/>
            <person name="Canovas D."/>
            <person name="Cerqueira G.C."/>
            <person name="Chen F."/>
            <person name="Chen W."/>
            <person name="Choi C."/>
            <person name="Clum A."/>
            <person name="Dos Santos R.A."/>
            <person name="Damasio A.R."/>
            <person name="Diallinas G."/>
            <person name="Emri T."/>
            <person name="Fekete E."/>
            <person name="Flipphi M."/>
            <person name="Freyberg S."/>
            <person name="Gallo A."/>
            <person name="Gournas C."/>
            <person name="Habgood R."/>
            <person name="Hainaut M."/>
            <person name="Harispe M.L."/>
            <person name="Henrissat B."/>
            <person name="Hilden K.S."/>
            <person name="Hope R."/>
            <person name="Hossain A."/>
            <person name="Karabika E."/>
            <person name="Karaffa L."/>
            <person name="Karanyi Z."/>
            <person name="Krasevec N."/>
            <person name="Kuo A."/>
            <person name="Kusch H."/>
            <person name="LaButti K."/>
            <person name="Lagendijk E.L."/>
            <person name="Lapidus A."/>
            <person name="Levasseur A."/>
            <person name="Lindquist E."/>
            <person name="Lipzen A."/>
            <person name="Logrieco A.F."/>
            <person name="MacCabe A."/>
            <person name="Maekelae M.R."/>
            <person name="Malavazi I."/>
            <person name="Melin P."/>
            <person name="Meyer V."/>
            <person name="Mielnichuk N."/>
            <person name="Miskei M."/>
            <person name="Molnar A.P."/>
            <person name="Mule G."/>
            <person name="Ngan C.Y."/>
            <person name="Orejas M."/>
            <person name="Orosz E."/>
            <person name="Ouedraogo J.P."/>
            <person name="Overkamp K.M."/>
            <person name="Park H.-S."/>
            <person name="Perrone G."/>
            <person name="Piumi F."/>
            <person name="Punt P.J."/>
            <person name="Ram A.F."/>
            <person name="Ramon A."/>
            <person name="Rauscher S."/>
            <person name="Record E."/>
            <person name="Riano-Pachon D.M."/>
            <person name="Robert V."/>
            <person name="Roehrig J."/>
            <person name="Ruller R."/>
            <person name="Salamov A."/>
            <person name="Salih N.S."/>
            <person name="Samson R.A."/>
            <person name="Sandor E."/>
            <person name="Sanguinetti M."/>
            <person name="Schuetze T."/>
            <person name="Sepcic K."/>
            <person name="Shelest E."/>
            <person name="Sherlock G."/>
            <person name="Sophianopoulou V."/>
            <person name="Squina F.M."/>
            <person name="Sun H."/>
            <person name="Susca A."/>
            <person name="Todd R.B."/>
            <person name="Tsang A."/>
            <person name="Unkles S.E."/>
            <person name="van de Wiele N."/>
            <person name="van Rossen-Uffink D."/>
            <person name="Oliveira J.V."/>
            <person name="Vesth T.C."/>
            <person name="Visser J."/>
            <person name="Yu J.-H."/>
            <person name="Zhou M."/>
            <person name="Andersen M.R."/>
            <person name="Archer D.B."/>
            <person name="Baker S.E."/>
            <person name="Benoit I."/>
            <person name="Brakhage A.A."/>
            <person name="Braus G.H."/>
            <person name="Fischer R."/>
            <person name="Frisvad J.C."/>
            <person name="Goldman G.H."/>
            <person name="Houbraken J."/>
            <person name="Oakley B."/>
            <person name="Pocsi I."/>
            <person name="Scazzocchio C."/>
            <person name="Seiboth B."/>
            <person name="vanKuyk P.A."/>
            <person name="Wortman J."/>
            <person name="Dyer P.S."/>
            <person name="Grigoriev I.V."/>
        </authorList>
    </citation>
    <scope>NUCLEOTIDE SEQUENCE [LARGE SCALE GENOMIC DNA]</scope>
    <source>
        <strain evidence="4">CBS 506.65</strain>
    </source>
</reference>
<dbReference type="InterPro" id="IPR042098">
    <property type="entry name" value="TauD-like_sf"/>
</dbReference>
<evidence type="ECO:0000256" key="1">
    <source>
        <dbReference type="ARBA" id="ARBA00023002"/>
    </source>
</evidence>
<dbReference type="OrthoDB" id="408743at2759"/>
<evidence type="ECO:0000313" key="4">
    <source>
        <dbReference type="Proteomes" id="UP000184188"/>
    </source>
</evidence>
<evidence type="ECO:0000313" key="3">
    <source>
        <dbReference type="EMBL" id="OJJ42801.1"/>
    </source>
</evidence>
<sequence length="352" mass="39348">MTPLQPFAVPGAQTVHSHAFPYGLQYTGAASVEEAVQALTDFSASGELSALLTRHGAILIHGIGHASADTFARLINAAEKTRGSQPFVQIGLAGKRNAIAENIWTANEGPSDRRFYQHNEYGRYTRFPSNIHFYCEKKALTGGESPIAHSALVYERLQETVPELVEAVRSHGLAMRQVFRAPGNEGKGNEFNWAGEHSFGQDFHPGDDLETQKKKVEVQVRRLTDSFRWLEDDTLELTQFVPGIRTFYDKPVWFNGLVGRYGMTRDLGALEPPHLGHDGMTYLPSSYSDGTLIPQEYLARMEEVVDGLEINVALDEGDLLLVDNYQVSHGRKPWTGERRILVSMWDRDDHGH</sequence>
<dbReference type="GeneID" id="34614619"/>
<feature type="domain" description="TauD/TfdA-like" evidence="2">
    <location>
        <begin position="43"/>
        <end position="345"/>
    </location>
</feature>
<keyword evidence="1" id="KW-0560">Oxidoreductase</keyword>
<keyword evidence="4" id="KW-1185">Reference proteome</keyword>
<dbReference type="PANTHER" id="PTHR10696">
    <property type="entry name" value="GAMMA-BUTYROBETAINE HYDROXYLASE-RELATED"/>
    <property type="match status" value="1"/>
</dbReference>
<proteinExistence type="predicted"/>
<dbReference type="Gene3D" id="3.60.130.10">
    <property type="entry name" value="Clavaminate synthase-like"/>
    <property type="match status" value="1"/>
</dbReference>
<dbReference type="SUPFAM" id="SSF51197">
    <property type="entry name" value="Clavaminate synthase-like"/>
    <property type="match status" value="1"/>
</dbReference>
<name>A0A1L9S6K0_9EURO</name>
<gene>
    <name evidence="3" type="ORF">ASPZODRAFT_28886</name>
</gene>
<dbReference type="Pfam" id="PF02668">
    <property type="entry name" value="TauD"/>
    <property type="match status" value="1"/>
</dbReference>
<organism evidence="3 4">
    <name type="scientific">Penicilliopsis zonata CBS 506.65</name>
    <dbReference type="NCBI Taxonomy" id="1073090"/>
    <lineage>
        <taxon>Eukaryota</taxon>
        <taxon>Fungi</taxon>
        <taxon>Dikarya</taxon>
        <taxon>Ascomycota</taxon>
        <taxon>Pezizomycotina</taxon>
        <taxon>Eurotiomycetes</taxon>
        <taxon>Eurotiomycetidae</taxon>
        <taxon>Eurotiales</taxon>
        <taxon>Aspergillaceae</taxon>
        <taxon>Penicilliopsis</taxon>
    </lineage>
</organism>
<dbReference type="GO" id="GO:0016491">
    <property type="term" value="F:oxidoreductase activity"/>
    <property type="evidence" value="ECO:0007669"/>
    <property type="project" value="UniProtKB-KW"/>
</dbReference>
<dbReference type="PANTHER" id="PTHR10696:SF21">
    <property type="entry name" value="TAUD_TFDA-LIKE DOMAIN-CONTAINING PROTEIN"/>
    <property type="match status" value="1"/>
</dbReference>
<dbReference type="InterPro" id="IPR003819">
    <property type="entry name" value="TauD/TfdA-like"/>
</dbReference>
<dbReference type="InterPro" id="IPR050411">
    <property type="entry name" value="AlphaKG_dependent_hydroxylases"/>
</dbReference>
<dbReference type="Proteomes" id="UP000184188">
    <property type="component" value="Unassembled WGS sequence"/>
</dbReference>
<accession>A0A1L9S6K0</accession>
<dbReference type="RefSeq" id="XP_022577311.1">
    <property type="nucleotide sequence ID" value="XM_022728155.1"/>
</dbReference>